<gene>
    <name evidence="5 9" type="primary">rimM</name>
    <name evidence="9" type="ORF">ROR02_22350</name>
</gene>
<dbReference type="Gene3D" id="2.30.30.240">
    <property type="entry name" value="PRC-barrel domain"/>
    <property type="match status" value="1"/>
</dbReference>
<dbReference type="OrthoDB" id="9788191at2"/>
<dbReference type="GO" id="GO:0042274">
    <property type="term" value="P:ribosomal small subunit biogenesis"/>
    <property type="evidence" value="ECO:0007669"/>
    <property type="project" value="UniProtKB-UniRule"/>
</dbReference>
<dbReference type="GO" id="GO:0006364">
    <property type="term" value="P:rRNA processing"/>
    <property type="evidence" value="ECO:0007669"/>
    <property type="project" value="UniProtKB-UniRule"/>
</dbReference>
<dbReference type="GO" id="GO:0005840">
    <property type="term" value="C:ribosome"/>
    <property type="evidence" value="ECO:0007669"/>
    <property type="project" value="InterPro"/>
</dbReference>
<dbReference type="GO" id="GO:0043022">
    <property type="term" value="F:ribosome binding"/>
    <property type="evidence" value="ECO:0007669"/>
    <property type="project" value="InterPro"/>
</dbReference>
<evidence type="ECO:0000259" key="7">
    <source>
        <dbReference type="Pfam" id="PF01782"/>
    </source>
</evidence>
<evidence type="ECO:0000256" key="3">
    <source>
        <dbReference type="ARBA" id="ARBA00022552"/>
    </source>
</evidence>
<dbReference type="InterPro" id="IPR011961">
    <property type="entry name" value="RimM"/>
</dbReference>
<keyword evidence="1 5" id="KW-0963">Cytoplasm</keyword>
<dbReference type="EMBL" id="BJZO01000061">
    <property type="protein sequence ID" value="GEO82104.1"/>
    <property type="molecule type" value="Genomic_DNA"/>
</dbReference>
<comment type="similarity">
    <text evidence="5">Belongs to the RimM family.</text>
</comment>
<dbReference type="InterPro" id="IPR036976">
    <property type="entry name" value="RimM_N_sf"/>
</dbReference>
<dbReference type="AlphaFoldDB" id="A0A512H9H3"/>
<comment type="domain">
    <text evidence="5">The PRC barrel domain binds ribosomal protein uS19.</text>
</comment>
<dbReference type="Pfam" id="PF24986">
    <property type="entry name" value="PRC_RimM"/>
    <property type="match status" value="1"/>
</dbReference>
<comment type="subunit">
    <text evidence="5">Binds ribosomal protein uS19.</text>
</comment>
<dbReference type="Proteomes" id="UP000321567">
    <property type="component" value="Unassembled WGS sequence"/>
</dbReference>
<dbReference type="NCBIfam" id="TIGR02273">
    <property type="entry name" value="16S_RimM"/>
    <property type="match status" value="1"/>
</dbReference>
<comment type="function">
    <text evidence="5">An accessory protein needed during the final step in the assembly of 30S ribosomal subunit, possibly for assembly of the head region. Essential for efficient processing of 16S rRNA. May be needed both before and after RbfA during the maturation of 16S rRNA. It has affinity for free ribosomal 30S subunits but not for 70S ribosomes.</text>
</comment>
<dbReference type="PANTHER" id="PTHR33692">
    <property type="entry name" value="RIBOSOME MATURATION FACTOR RIMM"/>
    <property type="match status" value="1"/>
</dbReference>
<dbReference type="PANTHER" id="PTHR33692:SF1">
    <property type="entry name" value="RIBOSOME MATURATION FACTOR RIMM"/>
    <property type="match status" value="1"/>
</dbReference>
<feature type="domain" description="Ribosome maturation factor RimM PRC barrel" evidence="8">
    <location>
        <begin position="101"/>
        <end position="168"/>
    </location>
</feature>
<feature type="domain" description="RimM N-terminal" evidence="7">
    <location>
        <begin position="7"/>
        <end position="85"/>
    </location>
</feature>
<evidence type="ECO:0000256" key="5">
    <source>
        <dbReference type="HAMAP-Rule" id="MF_00014"/>
    </source>
</evidence>
<dbReference type="Pfam" id="PF01782">
    <property type="entry name" value="RimM"/>
    <property type="match status" value="1"/>
</dbReference>
<feature type="region of interest" description="Disordered" evidence="6">
    <location>
        <begin position="167"/>
        <end position="191"/>
    </location>
</feature>
<evidence type="ECO:0000313" key="9">
    <source>
        <dbReference type="EMBL" id="GEO82104.1"/>
    </source>
</evidence>
<evidence type="ECO:0000313" key="10">
    <source>
        <dbReference type="Proteomes" id="UP000321567"/>
    </source>
</evidence>
<sequence length="191" mass="20315">MTKRMLVGVIVGVHGVKGLVRVKAFVDDEATLETLGPLSDEDGRRSFRLAVRNRVKGVVLCAIEGISDRTAAEALKGTRLFLDRALLPRETLDEDEFFLGDLVGLSVRRTDGSVLGRIAAVPDYGAGVLLDVLLADGRRSVVLPFTRAVVPVVDLKAGHVVVDPPPGLLDEGARAPLDDEGAPAPLAEDHP</sequence>
<keyword evidence="10" id="KW-1185">Reference proteome</keyword>
<keyword evidence="4 5" id="KW-0143">Chaperone</keyword>
<evidence type="ECO:0000256" key="6">
    <source>
        <dbReference type="SAM" id="MobiDB-lite"/>
    </source>
</evidence>
<dbReference type="Gene3D" id="2.40.30.60">
    <property type="entry name" value="RimM"/>
    <property type="match status" value="1"/>
</dbReference>
<evidence type="ECO:0000256" key="2">
    <source>
        <dbReference type="ARBA" id="ARBA00022517"/>
    </source>
</evidence>
<dbReference type="InterPro" id="IPR009000">
    <property type="entry name" value="Transl_B-barrel_sf"/>
</dbReference>
<evidence type="ECO:0000256" key="1">
    <source>
        <dbReference type="ARBA" id="ARBA00022490"/>
    </source>
</evidence>
<evidence type="ECO:0000256" key="4">
    <source>
        <dbReference type="ARBA" id="ARBA00023186"/>
    </source>
</evidence>
<proteinExistence type="inferred from homology"/>
<keyword evidence="3 5" id="KW-0698">rRNA processing</keyword>
<comment type="caution">
    <text evidence="9">The sequence shown here is derived from an EMBL/GenBank/DDBJ whole genome shotgun (WGS) entry which is preliminary data.</text>
</comment>
<dbReference type="SUPFAM" id="SSF50447">
    <property type="entry name" value="Translation proteins"/>
    <property type="match status" value="1"/>
</dbReference>
<accession>A0A512H9H3</accession>
<evidence type="ECO:0000259" key="8">
    <source>
        <dbReference type="Pfam" id="PF24986"/>
    </source>
</evidence>
<name>A0A512H9H3_9PROT</name>
<dbReference type="InterPro" id="IPR056792">
    <property type="entry name" value="PRC_RimM"/>
</dbReference>
<comment type="subcellular location">
    <subcellularLocation>
        <location evidence="5">Cytoplasm</location>
    </subcellularLocation>
</comment>
<dbReference type="HAMAP" id="MF_00014">
    <property type="entry name" value="Ribosome_mat_RimM"/>
    <property type="match status" value="1"/>
</dbReference>
<reference evidence="9 10" key="1">
    <citation type="submission" date="2019-07" db="EMBL/GenBank/DDBJ databases">
        <title>Whole genome shotgun sequence of Rhodospirillum oryzae NBRC 107573.</title>
        <authorList>
            <person name="Hosoyama A."/>
            <person name="Uohara A."/>
            <person name="Ohji S."/>
            <person name="Ichikawa N."/>
        </authorList>
    </citation>
    <scope>NUCLEOTIDE SEQUENCE [LARGE SCALE GENOMIC DNA]</scope>
    <source>
        <strain evidence="9 10">NBRC 107573</strain>
    </source>
</reference>
<dbReference type="RefSeq" id="WP_147164118.1">
    <property type="nucleotide sequence ID" value="NZ_BJZO01000061.1"/>
</dbReference>
<protein>
    <recommendedName>
        <fullName evidence="5">Ribosome maturation factor RimM</fullName>
    </recommendedName>
</protein>
<dbReference type="InterPro" id="IPR002676">
    <property type="entry name" value="RimM_N"/>
</dbReference>
<dbReference type="GO" id="GO:0005737">
    <property type="term" value="C:cytoplasm"/>
    <property type="evidence" value="ECO:0007669"/>
    <property type="project" value="UniProtKB-SubCell"/>
</dbReference>
<dbReference type="SUPFAM" id="SSF50346">
    <property type="entry name" value="PRC-barrel domain"/>
    <property type="match status" value="1"/>
</dbReference>
<dbReference type="InterPro" id="IPR011033">
    <property type="entry name" value="PRC_barrel-like_sf"/>
</dbReference>
<organism evidence="9 10">
    <name type="scientific">Pararhodospirillum oryzae</name>
    <dbReference type="NCBI Taxonomy" id="478448"/>
    <lineage>
        <taxon>Bacteria</taxon>
        <taxon>Pseudomonadati</taxon>
        <taxon>Pseudomonadota</taxon>
        <taxon>Alphaproteobacteria</taxon>
        <taxon>Rhodospirillales</taxon>
        <taxon>Rhodospirillaceae</taxon>
        <taxon>Pararhodospirillum</taxon>
    </lineage>
</organism>
<keyword evidence="2 5" id="KW-0690">Ribosome biogenesis</keyword>